<gene>
    <name evidence="2" type="ORF">SPIL2461_LOCUS12553</name>
</gene>
<feature type="compositionally biased region" description="Acidic residues" evidence="1">
    <location>
        <begin position="115"/>
        <end position="124"/>
    </location>
</feature>
<accession>A0A812SQZ0</accession>
<proteinExistence type="predicted"/>
<name>A0A812SQZ0_SYMPI</name>
<dbReference type="Proteomes" id="UP000649617">
    <property type="component" value="Unassembled WGS sequence"/>
</dbReference>
<keyword evidence="3" id="KW-1185">Reference proteome</keyword>
<feature type="non-terminal residue" evidence="2">
    <location>
        <position position="275"/>
    </location>
</feature>
<feature type="compositionally biased region" description="Basic and acidic residues" evidence="1">
    <location>
        <begin position="265"/>
        <end position="275"/>
    </location>
</feature>
<evidence type="ECO:0000313" key="3">
    <source>
        <dbReference type="Proteomes" id="UP000649617"/>
    </source>
</evidence>
<dbReference type="EMBL" id="CAJNIZ010025991">
    <property type="protein sequence ID" value="CAE7488269.1"/>
    <property type="molecule type" value="Genomic_DNA"/>
</dbReference>
<dbReference type="AlphaFoldDB" id="A0A812SQZ0"/>
<evidence type="ECO:0000256" key="1">
    <source>
        <dbReference type="SAM" id="MobiDB-lite"/>
    </source>
</evidence>
<comment type="caution">
    <text evidence="2">The sequence shown here is derived from an EMBL/GenBank/DDBJ whole genome shotgun (WGS) entry which is preliminary data.</text>
</comment>
<organism evidence="2 3">
    <name type="scientific">Symbiodinium pilosum</name>
    <name type="common">Dinoflagellate</name>
    <dbReference type="NCBI Taxonomy" id="2952"/>
    <lineage>
        <taxon>Eukaryota</taxon>
        <taxon>Sar</taxon>
        <taxon>Alveolata</taxon>
        <taxon>Dinophyceae</taxon>
        <taxon>Suessiales</taxon>
        <taxon>Symbiodiniaceae</taxon>
        <taxon>Symbiodinium</taxon>
    </lineage>
</organism>
<feature type="region of interest" description="Disordered" evidence="1">
    <location>
        <begin position="248"/>
        <end position="275"/>
    </location>
</feature>
<reference evidence="2" key="1">
    <citation type="submission" date="2021-02" db="EMBL/GenBank/DDBJ databases">
        <authorList>
            <person name="Dougan E. K."/>
            <person name="Rhodes N."/>
            <person name="Thang M."/>
            <person name="Chan C."/>
        </authorList>
    </citation>
    <scope>NUCLEOTIDE SEQUENCE</scope>
</reference>
<evidence type="ECO:0000313" key="2">
    <source>
        <dbReference type="EMBL" id="CAE7488269.1"/>
    </source>
</evidence>
<feature type="non-terminal residue" evidence="2">
    <location>
        <position position="1"/>
    </location>
</feature>
<feature type="region of interest" description="Disordered" evidence="1">
    <location>
        <begin position="113"/>
        <end position="136"/>
    </location>
</feature>
<sequence>PSQAEEQEIVVVDSQEQIVENGSHKQMVQLENGTQRELSEEERAEMLENEILEEMVAESLRQEEHQMWEDFHAAEFRSWESWAAVQDDFLHGRKKRARVQEGERLSYSVSVLQNDEGDEEDEPDPTAAASGDHGDPAIAVRGQGVADHAEQGAGVSNVDSTRTVEDVLPITGEKPAEMWDEINTSKPVVVANAESFVNTDNGKEAYSLWRQGKLTDRHIGNKYGYNVLGNFYGRRDWENGVFDDDLAAESAHGDARDPTPGASHGRPEEDVHGEL</sequence>
<protein>
    <submittedName>
        <fullName evidence="2">Uncharacterized protein</fullName>
    </submittedName>
</protein>